<evidence type="ECO:0000313" key="4">
    <source>
        <dbReference type="EMBL" id="BBD07748.1"/>
    </source>
</evidence>
<dbReference type="Proteomes" id="UP000269883">
    <property type="component" value="Chromosome"/>
</dbReference>
<evidence type="ECO:0000256" key="1">
    <source>
        <dbReference type="PIRSR" id="PIRSR033579-1"/>
    </source>
</evidence>
<dbReference type="EMBL" id="AP017378">
    <property type="protein sequence ID" value="BBD07748.1"/>
    <property type="molecule type" value="Genomic_DNA"/>
</dbReference>
<feature type="binding site" evidence="2">
    <location>
        <position position="241"/>
    </location>
    <ligand>
        <name>Co(2+)</name>
        <dbReference type="ChEBI" id="CHEBI:48828"/>
    </ligand>
</feature>
<dbReference type="Pfam" id="PF06180">
    <property type="entry name" value="CbiK"/>
    <property type="match status" value="1"/>
</dbReference>
<keyword evidence="5" id="KW-1185">Reference proteome</keyword>
<dbReference type="SUPFAM" id="SSF53800">
    <property type="entry name" value="Chelatase"/>
    <property type="match status" value="1"/>
</dbReference>
<sequence length="294" mass="32107">MRFVHGRRTPRTLCLVLLLLLFSSVAYAGHGEASAAKKGILLVAFGTSEPAAQVSFTHLGEEVGKRLPGTPVRWAYTSNIIRRKLAKQGQVYDSVPIALSKMIDEGFTHIAVQSLHTIPGEEFHEKLLRVVKGFRSMAQISVGAPLMATPQDMEAVVKAIKATIPADRKASEAVVLMGHGTHHPGNIYYPGLQWYLSKAAPLVYVGTVEGTPSLDDVLAGLKANKVKKVWLMPFMSVAGDHARNDMAGPEDDSWISILTAKGYKTEAVLKGTAEYDVYSTIWIDHLQSAFERLN</sequence>
<keyword evidence="2" id="KW-0170">Cobalt</keyword>
<dbReference type="Gene3D" id="3.40.50.1400">
    <property type="match status" value="2"/>
</dbReference>
<dbReference type="CDD" id="cd03412">
    <property type="entry name" value="CbiK_N"/>
    <property type="match status" value="1"/>
</dbReference>
<dbReference type="GO" id="GO:0016852">
    <property type="term" value="F:sirohydrochlorin cobaltochelatase activity"/>
    <property type="evidence" value="ECO:0007669"/>
    <property type="project" value="InterPro"/>
</dbReference>
<organism evidence="4 5">
    <name type="scientific">Desulfovibrio ferrophilus</name>
    <dbReference type="NCBI Taxonomy" id="241368"/>
    <lineage>
        <taxon>Bacteria</taxon>
        <taxon>Pseudomonadati</taxon>
        <taxon>Thermodesulfobacteriota</taxon>
        <taxon>Desulfovibrionia</taxon>
        <taxon>Desulfovibrionales</taxon>
        <taxon>Desulfovibrionaceae</taxon>
        <taxon>Desulfovibrio</taxon>
    </lineage>
</organism>
<dbReference type="InterPro" id="IPR010388">
    <property type="entry name" value="Anaerobic_Co-chelatase"/>
</dbReference>
<evidence type="ECO:0000256" key="3">
    <source>
        <dbReference type="SAM" id="SignalP"/>
    </source>
</evidence>
<feature type="signal peptide" evidence="3">
    <location>
        <begin position="1"/>
        <end position="28"/>
    </location>
</feature>
<feature type="binding site" evidence="2">
    <location>
        <position position="209"/>
    </location>
    <ligand>
        <name>Co(2+)</name>
        <dbReference type="ChEBI" id="CHEBI:48828"/>
    </ligand>
</feature>
<reference evidence="4 5" key="1">
    <citation type="journal article" date="2018" name="Sci. Adv.">
        <title>Multi-heme cytochromes provide a pathway for survival in energy-limited environments.</title>
        <authorList>
            <person name="Deng X."/>
            <person name="Dohmae N."/>
            <person name="Nealson K.H."/>
            <person name="Hashimoto K."/>
            <person name="Okamoto A."/>
        </authorList>
    </citation>
    <scope>NUCLEOTIDE SEQUENCE [LARGE SCALE GENOMIC DNA]</scope>
    <source>
        <strain evidence="4 5">IS5</strain>
    </source>
</reference>
<dbReference type="CDD" id="cd03413">
    <property type="entry name" value="CbiK_C"/>
    <property type="match status" value="1"/>
</dbReference>
<feature type="active site" description="Proton acceptor" evidence="1">
    <location>
        <position position="179"/>
    </location>
</feature>
<dbReference type="OrthoDB" id="9770331at2"/>
<keyword evidence="3" id="KW-0732">Signal</keyword>
<protein>
    <submittedName>
        <fullName evidence="4">Anaerobic cobalt chelatase</fullName>
    </submittedName>
</protein>
<dbReference type="KEGG" id="dfl:DFE_1022"/>
<dbReference type="AlphaFoldDB" id="A0A2Z6AX22"/>
<evidence type="ECO:0000256" key="2">
    <source>
        <dbReference type="PIRSR" id="PIRSR033579-3"/>
    </source>
</evidence>
<feature type="binding site" evidence="2">
    <location>
        <position position="179"/>
    </location>
    <ligand>
        <name>Co(2+)</name>
        <dbReference type="ChEBI" id="CHEBI:48828"/>
    </ligand>
</feature>
<keyword evidence="2" id="KW-0479">Metal-binding</keyword>
<proteinExistence type="predicted"/>
<dbReference type="GO" id="GO:0046872">
    <property type="term" value="F:metal ion binding"/>
    <property type="evidence" value="ECO:0007669"/>
    <property type="project" value="UniProtKB-KW"/>
</dbReference>
<dbReference type="RefSeq" id="WP_126377266.1">
    <property type="nucleotide sequence ID" value="NZ_AP017378.1"/>
</dbReference>
<gene>
    <name evidence="4" type="ORF">DFE_1022</name>
</gene>
<dbReference type="GO" id="GO:0019251">
    <property type="term" value="P:anaerobic cobalamin biosynthetic process"/>
    <property type="evidence" value="ECO:0007669"/>
    <property type="project" value="InterPro"/>
</dbReference>
<dbReference type="PIRSF" id="PIRSF033579">
    <property type="entry name" value="Anaer_Co_chel"/>
    <property type="match status" value="1"/>
</dbReference>
<evidence type="ECO:0000313" key="5">
    <source>
        <dbReference type="Proteomes" id="UP000269883"/>
    </source>
</evidence>
<feature type="chain" id="PRO_5016417525" evidence="3">
    <location>
        <begin position="29"/>
        <end position="294"/>
    </location>
</feature>
<accession>A0A2Z6AX22</accession>
<name>A0A2Z6AX22_9BACT</name>